<organism evidence="1 2">
    <name type="scientific">Brassicogethes aeneus</name>
    <name type="common">Rape pollen beetle</name>
    <name type="synonym">Meligethes aeneus</name>
    <dbReference type="NCBI Taxonomy" id="1431903"/>
    <lineage>
        <taxon>Eukaryota</taxon>
        <taxon>Metazoa</taxon>
        <taxon>Ecdysozoa</taxon>
        <taxon>Arthropoda</taxon>
        <taxon>Hexapoda</taxon>
        <taxon>Insecta</taxon>
        <taxon>Pterygota</taxon>
        <taxon>Neoptera</taxon>
        <taxon>Endopterygota</taxon>
        <taxon>Coleoptera</taxon>
        <taxon>Polyphaga</taxon>
        <taxon>Cucujiformia</taxon>
        <taxon>Nitidulidae</taxon>
        <taxon>Meligethinae</taxon>
        <taxon>Brassicogethes</taxon>
    </lineage>
</organism>
<sequence>MAIQKLAKGDRKLKIPSLLPLRIPIVELNTGESFMLKIKNIKLYGLDKLKPIKFQTNFKKKTGMTLSHVEKVVILGNYDMKGKISVLPVEGQGPLNLTLGTYDL</sequence>
<dbReference type="GO" id="GO:0005615">
    <property type="term" value="C:extracellular space"/>
    <property type="evidence" value="ECO:0007669"/>
    <property type="project" value="TreeGrafter"/>
</dbReference>
<evidence type="ECO:0000313" key="2">
    <source>
        <dbReference type="Proteomes" id="UP001154078"/>
    </source>
</evidence>
<dbReference type="PANTHER" id="PTHR11008:SF32">
    <property type="entry name" value="CIRCADIAN CLOCK-CONTROLLED PROTEIN DAYWAKE-RELATED"/>
    <property type="match status" value="1"/>
</dbReference>
<accession>A0A9P0B2W2</accession>
<dbReference type="Proteomes" id="UP001154078">
    <property type="component" value="Chromosome 3"/>
</dbReference>
<dbReference type="InterPro" id="IPR010562">
    <property type="entry name" value="Haemolymph_juvenile_hormone-bd"/>
</dbReference>
<protein>
    <submittedName>
        <fullName evidence="1">Uncharacterized protein</fullName>
    </submittedName>
</protein>
<dbReference type="Pfam" id="PF06585">
    <property type="entry name" value="JHBP"/>
    <property type="match status" value="1"/>
</dbReference>
<dbReference type="OrthoDB" id="8194225at2759"/>
<dbReference type="EMBL" id="OV121134">
    <property type="protein sequence ID" value="CAH0553004.1"/>
    <property type="molecule type" value="Genomic_DNA"/>
</dbReference>
<evidence type="ECO:0000313" key="1">
    <source>
        <dbReference type="EMBL" id="CAH0553004.1"/>
    </source>
</evidence>
<name>A0A9P0B2W2_BRAAE</name>
<keyword evidence="2" id="KW-1185">Reference proteome</keyword>
<gene>
    <name evidence="1" type="ORF">MELIAE_LOCUS5113</name>
</gene>
<proteinExistence type="predicted"/>
<dbReference type="PANTHER" id="PTHR11008">
    <property type="entry name" value="PROTEIN TAKEOUT-LIKE PROTEIN"/>
    <property type="match status" value="1"/>
</dbReference>
<dbReference type="InterPro" id="IPR038606">
    <property type="entry name" value="To_sf"/>
</dbReference>
<dbReference type="Gene3D" id="3.15.10.30">
    <property type="entry name" value="Haemolymph juvenile hormone binding protein"/>
    <property type="match status" value="1"/>
</dbReference>
<dbReference type="AlphaFoldDB" id="A0A9P0B2W2"/>
<reference evidence="1" key="1">
    <citation type="submission" date="2021-12" db="EMBL/GenBank/DDBJ databases">
        <authorList>
            <person name="King R."/>
        </authorList>
    </citation>
    <scope>NUCLEOTIDE SEQUENCE</scope>
</reference>